<name>A0A162XDG7_9FLAO</name>
<dbReference type="InterPro" id="IPR036822">
    <property type="entry name" value="CutC-like_dom_sf"/>
</dbReference>
<dbReference type="PANTHER" id="PTHR12598:SF0">
    <property type="entry name" value="COPPER HOMEOSTASIS PROTEIN CUTC HOMOLOG"/>
    <property type="match status" value="1"/>
</dbReference>
<keyword evidence="4" id="KW-1185">Reference proteome</keyword>
<evidence type="ECO:0000256" key="2">
    <source>
        <dbReference type="HAMAP-Rule" id="MF_00795"/>
    </source>
</evidence>
<protein>
    <recommendedName>
        <fullName evidence="2">PF03932 family protein CutC</fullName>
    </recommendedName>
</protein>
<comment type="similarity">
    <text evidence="1 2">Belongs to the CutC family.</text>
</comment>
<evidence type="ECO:0000256" key="1">
    <source>
        <dbReference type="ARBA" id="ARBA00007768"/>
    </source>
</evidence>
<dbReference type="STRING" id="1642818.AWE51_13275"/>
<proteinExistence type="inferred from homology"/>
<sequence>MNMNYIKEACVETLKQAIRAEKAGADRIELCANLDAGGITPSFELIREVKERVNIPIRIMIRPRGGDFTYSQEEIRMMKMQIKYCKTQSIEGVVFGVLKRDNTLDVKTISELAKVAFPIKVTIHKAIDKTPNIMQALEQLSMIDSVTTILTSGGRTTAEEGKKTLRGMIELAQEKLEIMPAGSITTANVARLHEFVNAKAYHGKRIVCDFYD</sequence>
<evidence type="ECO:0000313" key="3">
    <source>
        <dbReference type="EMBL" id="KZS38567.1"/>
    </source>
</evidence>
<organism evidence="3 4">
    <name type="scientific">Aquimarina aggregata</name>
    <dbReference type="NCBI Taxonomy" id="1642818"/>
    <lineage>
        <taxon>Bacteria</taxon>
        <taxon>Pseudomonadati</taxon>
        <taxon>Bacteroidota</taxon>
        <taxon>Flavobacteriia</taxon>
        <taxon>Flavobacteriales</taxon>
        <taxon>Flavobacteriaceae</taxon>
        <taxon>Aquimarina</taxon>
    </lineage>
</organism>
<dbReference type="EMBL" id="LQRT01000046">
    <property type="protein sequence ID" value="KZS38567.1"/>
    <property type="molecule type" value="Genomic_DNA"/>
</dbReference>
<dbReference type="AlphaFoldDB" id="A0A162XDG7"/>
<dbReference type="PANTHER" id="PTHR12598">
    <property type="entry name" value="COPPER HOMEOSTASIS PROTEIN CUTC"/>
    <property type="match status" value="1"/>
</dbReference>
<dbReference type="GO" id="GO:0005507">
    <property type="term" value="F:copper ion binding"/>
    <property type="evidence" value="ECO:0007669"/>
    <property type="project" value="TreeGrafter"/>
</dbReference>
<dbReference type="GO" id="GO:0005737">
    <property type="term" value="C:cytoplasm"/>
    <property type="evidence" value="ECO:0007669"/>
    <property type="project" value="UniProtKB-SubCell"/>
</dbReference>
<dbReference type="Gene3D" id="3.20.20.380">
    <property type="entry name" value="Copper homeostasis (CutC) domain"/>
    <property type="match status" value="1"/>
</dbReference>
<dbReference type="CDD" id="cd00945">
    <property type="entry name" value="Aldolase_Class_I"/>
    <property type="match status" value="1"/>
</dbReference>
<evidence type="ECO:0000313" key="4">
    <source>
        <dbReference type="Proteomes" id="UP000076715"/>
    </source>
</evidence>
<comment type="caution">
    <text evidence="3">The sequence shown here is derived from an EMBL/GenBank/DDBJ whole genome shotgun (WGS) entry which is preliminary data.</text>
</comment>
<dbReference type="Pfam" id="PF03932">
    <property type="entry name" value="CutC"/>
    <property type="match status" value="1"/>
</dbReference>
<keyword evidence="2" id="KW-0963">Cytoplasm</keyword>
<accession>A0A162XDG7</accession>
<dbReference type="InterPro" id="IPR005627">
    <property type="entry name" value="CutC-like"/>
</dbReference>
<dbReference type="HAMAP" id="MF_00795">
    <property type="entry name" value="CutC"/>
    <property type="match status" value="1"/>
</dbReference>
<comment type="subcellular location">
    <subcellularLocation>
        <location evidence="2">Cytoplasm</location>
    </subcellularLocation>
</comment>
<dbReference type="SUPFAM" id="SSF110395">
    <property type="entry name" value="CutC-like"/>
    <property type="match status" value="1"/>
</dbReference>
<dbReference type="Proteomes" id="UP000076715">
    <property type="component" value="Unassembled WGS sequence"/>
</dbReference>
<reference evidence="3 4" key="1">
    <citation type="submission" date="2016-01" db="EMBL/GenBank/DDBJ databases">
        <title>The draft genome sequence of Aquimarina sp. RZW4-3-2.</title>
        <authorList>
            <person name="Wang Y."/>
        </authorList>
    </citation>
    <scope>NUCLEOTIDE SEQUENCE [LARGE SCALE GENOMIC DNA]</scope>
    <source>
        <strain evidence="3 4">RZW4-3-2</strain>
    </source>
</reference>
<dbReference type="OrthoDB" id="9815677at2"/>
<gene>
    <name evidence="2" type="primary">cutC</name>
    <name evidence="3" type="ORF">AWE51_13275</name>
</gene>
<comment type="caution">
    <text evidence="2">Once thought to be involved in copper homeostasis, experiments in E.coli have shown this is not the case.</text>
</comment>